<dbReference type="SUPFAM" id="SSF69118">
    <property type="entry name" value="AhpD-like"/>
    <property type="match status" value="1"/>
</dbReference>
<reference evidence="2 3" key="1">
    <citation type="journal article" date="2019" name="Int. J. Syst. Evol. Microbiol.">
        <title>The Global Catalogue of Microorganisms (GCM) 10K type strain sequencing project: providing services to taxonomists for standard genome sequencing and annotation.</title>
        <authorList>
            <consortium name="The Broad Institute Genomics Platform"/>
            <consortium name="The Broad Institute Genome Sequencing Center for Infectious Disease"/>
            <person name="Wu L."/>
            <person name="Ma J."/>
        </authorList>
    </citation>
    <scope>NUCLEOTIDE SEQUENCE [LARGE SCALE GENOMIC DNA]</scope>
    <source>
        <strain evidence="2 3">JCM 5067</strain>
    </source>
</reference>
<comment type="caution">
    <text evidence="2">The sequence shown here is derived from an EMBL/GenBank/DDBJ whole genome shotgun (WGS) entry which is preliminary data.</text>
</comment>
<accession>A0ABN1EYR8</accession>
<gene>
    <name evidence="2" type="ORF">GCM10010394_03100</name>
</gene>
<dbReference type="NCBIfam" id="TIGR00778">
    <property type="entry name" value="ahpD_dom"/>
    <property type="match status" value="1"/>
</dbReference>
<evidence type="ECO:0000313" key="3">
    <source>
        <dbReference type="Proteomes" id="UP001500668"/>
    </source>
</evidence>
<dbReference type="RefSeq" id="WP_344068904.1">
    <property type="nucleotide sequence ID" value="NZ_BAAACA010000002.1"/>
</dbReference>
<proteinExistence type="predicted"/>
<name>A0ABN1EYR8_9ACTN</name>
<dbReference type="InterPro" id="IPR003779">
    <property type="entry name" value="CMD-like"/>
</dbReference>
<organism evidence="2 3">
    <name type="scientific">Streptomyces crystallinus</name>
    <dbReference type="NCBI Taxonomy" id="68191"/>
    <lineage>
        <taxon>Bacteria</taxon>
        <taxon>Bacillati</taxon>
        <taxon>Actinomycetota</taxon>
        <taxon>Actinomycetes</taxon>
        <taxon>Kitasatosporales</taxon>
        <taxon>Streptomycetaceae</taxon>
        <taxon>Streptomyces</taxon>
    </lineage>
</organism>
<dbReference type="Pfam" id="PF02627">
    <property type="entry name" value="CMD"/>
    <property type="match status" value="1"/>
</dbReference>
<dbReference type="Proteomes" id="UP001500668">
    <property type="component" value="Unassembled WGS sequence"/>
</dbReference>
<protein>
    <submittedName>
        <fullName evidence="2">Carboxymuconolactone decarboxylase family protein</fullName>
    </submittedName>
</protein>
<sequence>MHEPRMENPAVFNPEAARLIQELYFASRKGGVPELILGLVHLRASQINGDSFCVSGDAQRAREAGQSDEKLFAVAAWRDAPFFTEAERAALALAEAATRMADQADPVPDDVWNEVTKHFDTEQVASLILTIGVTNMFSRLNVTTKQLAGSREWDR</sequence>
<keyword evidence="3" id="KW-1185">Reference proteome</keyword>
<dbReference type="Gene3D" id="1.20.1290.10">
    <property type="entry name" value="AhpD-like"/>
    <property type="match status" value="1"/>
</dbReference>
<evidence type="ECO:0000259" key="1">
    <source>
        <dbReference type="Pfam" id="PF02627"/>
    </source>
</evidence>
<dbReference type="InterPro" id="IPR029032">
    <property type="entry name" value="AhpD-like"/>
</dbReference>
<dbReference type="InterPro" id="IPR004675">
    <property type="entry name" value="AhpD_core"/>
</dbReference>
<dbReference type="EMBL" id="BAAACA010000002">
    <property type="protein sequence ID" value="GAA0577955.1"/>
    <property type="molecule type" value="Genomic_DNA"/>
</dbReference>
<dbReference type="PANTHER" id="PTHR34846">
    <property type="entry name" value="4-CARBOXYMUCONOLACTONE DECARBOXYLASE FAMILY PROTEIN (AFU_ORTHOLOGUE AFUA_6G11590)"/>
    <property type="match status" value="1"/>
</dbReference>
<dbReference type="PANTHER" id="PTHR34846:SF7">
    <property type="entry name" value="BLL7811 PROTEIN"/>
    <property type="match status" value="1"/>
</dbReference>
<evidence type="ECO:0000313" key="2">
    <source>
        <dbReference type="EMBL" id="GAA0577955.1"/>
    </source>
</evidence>
<feature type="domain" description="Carboxymuconolactone decarboxylase-like" evidence="1">
    <location>
        <begin position="14"/>
        <end position="96"/>
    </location>
</feature>